<dbReference type="STRING" id="1198029.A0A1U7LGB1"/>
<accession>A0A1U7LGB1</accession>
<dbReference type="OMA" id="SYKCPAT"/>
<dbReference type="GO" id="GO:0005730">
    <property type="term" value="C:nucleolus"/>
    <property type="evidence" value="ECO:0007669"/>
    <property type="project" value="UniProtKB-SubCell"/>
</dbReference>
<protein>
    <submittedName>
        <fullName evidence="7">Exosome complex component RRP46</fullName>
    </submittedName>
</protein>
<dbReference type="InterPro" id="IPR020568">
    <property type="entry name" value="Ribosomal_Su5_D2-typ_SF"/>
</dbReference>
<dbReference type="GO" id="GO:0000176">
    <property type="term" value="C:nuclear exosome (RNase complex)"/>
    <property type="evidence" value="ECO:0007669"/>
    <property type="project" value="EnsemblFungi"/>
</dbReference>
<keyword evidence="5" id="KW-0539">Nucleus</keyword>
<keyword evidence="8" id="KW-1185">Reference proteome</keyword>
<dbReference type="PANTHER" id="PTHR11953">
    <property type="entry name" value="EXOSOME COMPLEX COMPONENT"/>
    <property type="match status" value="1"/>
</dbReference>
<dbReference type="SUPFAM" id="SSF55666">
    <property type="entry name" value="Ribonuclease PH domain 2-like"/>
    <property type="match status" value="1"/>
</dbReference>
<gene>
    <name evidence="7" type="ORF">NEOLI_001079</name>
</gene>
<keyword evidence="3" id="KW-0698">rRNA processing</keyword>
<dbReference type="InterPro" id="IPR050080">
    <property type="entry name" value="RNase_PH"/>
</dbReference>
<dbReference type="GO" id="GO:0071035">
    <property type="term" value="P:nuclear polyadenylation-dependent rRNA catabolic process"/>
    <property type="evidence" value="ECO:0007669"/>
    <property type="project" value="EnsemblFungi"/>
</dbReference>
<name>A0A1U7LGB1_NEOID</name>
<dbReference type="GO" id="GO:0016075">
    <property type="term" value="P:rRNA catabolic process"/>
    <property type="evidence" value="ECO:0007669"/>
    <property type="project" value="TreeGrafter"/>
</dbReference>
<evidence type="ECO:0000259" key="6">
    <source>
        <dbReference type="Pfam" id="PF01138"/>
    </source>
</evidence>
<reference evidence="7 8" key="1">
    <citation type="submission" date="2016-04" db="EMBL/GenBank/DDBJ databases">
        <title>Evolutionary innovation and constraint leading to complex multicellularity in the Ascomycota.</title>
        <authorList>
            <person name="Cisse O."/>
            <person name="Nguyen A."/>
            <person name="Hewitt D.A."/>
            <person name="Jedd G."/>
            <person name="Stajich J.E."/>
        </authorList>
    </citation>
    <scope>NUCLEOTIDE SEQUENCE [LARGE SCALE GENOMIC DNA]</scope>
    <source>
        <strain evidence="7 8">DAH-3</strain>
    </source>
</reference>
<evidence type="ECO:0000256" key="1">
    <source>
        <dbReference type="ARBA" id="ARBA00004604"/>
    </source>
</evidence>
<dbReference type="AlphaFoldDB" id="A0A1U7LGB1"/>
<comment type="subcellular location">
    <subcellularLocation>
        <location evidence="1">Nucleus</location>
        <location evidence="1">Nucleolus</location>
    </subcellularLocation>
</comment>
<dbReference type="OrthoDB" id="27298at2759"/>
<feature type="domain" description="Exoribonuclease phosphorolytic" evidence="6">
    <location>
        <begin position="10"/>
        <end position="126"/>
    </location>
</feature>
<dbReference type="GO" id="GO:0034475">
    <property type="term" value="P:U4 snRNA 3'-end processing"/>
    <property type="evidence" value="ECO:0007669"/>
    <property type="project" value="TreeGrafter"/>
</dbReference>
<dbReference type="GO" id="GO:0071042">
    <property type="term" value="P:nuclear polyadenylation-dependent mRNA catabolic process"/>
    <property type="evidence" value="ECO:0007669"/>
    <property type="project" value="EnsemblFungi"/>
</dbReference>
<evidence type="ECO:0000256" key="2">
    <source>
        <dbReference type="ARBA" id="ARBA00006678"/>
    </source>
</evidence>
<dbReference type="GO" id="GO:0003723">
    <property type="term" value="F:RNA binding"/>
    <property type="evidence" value="ECO:0007669"/>
    <property type="project" value="TreeGrafter"/>
</dbReference>
<organism evidence="7 8">
    <name type="scientific">Neolecta irregularis (strain DAH-3)</name>
    <dbReference type="NCBI Taxonomy" id="1198029"/>
    <lineage>
        <taxon>Eukaryota</taxon>
        <taxon>Fungi</taxon>
        <taxon>Dikarya</taxon>
        <taxon>Ascomycota</taxon>
        <taxon>Taphrinomycotina</taxon>
        <taxon>Neolectales</taxon>
        <taxon>Neolectaceae</taxon>
        <taxon>Neolecta</taxon>
    </lineage>
</organism>
<dbReference type="InterPro" id="IPR036345">
    <property type="entry name" value="ExoRNase_PH_dom2_sf"/>
</dbReference>
<dbReference type="GO" id="GO:0071038">
    <property type="term" value="P:TRAMP-dependent tRNA surveillance pathway"/>
    <property type="evidence" value="ECO:0007669"/>
    <property type="project" value="EnsemblFungi"/>
</dbReference>
<proteinExistence type="inferred from homology"/>
<dbReference type="InterPro" id="IPR001247">
    <property type="entry name" value="ExoRNase_PH_dom1"/>
</dbReference>
<dbReference type="Proteomes" id="UP000186594">
    <property type="component" value="Unassembled WGS sequence"/>
</dbReference>
<dbReference type="EMBL" id="LXFE01004399">
    <property type="protein sequence ID" value="OLL21687.1"/>
    <property type="molecule type" value="Genomic_DNA"/>
</dbReference>
<dbReference type="InterPro" id="IPR027408">
    <property type="entry name" value="PNPase/RNase_PH_dom_sf"/>
</dbReference>
<dbReference type="GO" id="GO:0000467">
    <property type="term" value="P:exonucleolytic trimming to generate mature 3'-end of 5.8S rRNA from tricistronic rRNA transcript (SSU-rRNA, 5.8S rRNA, LSU-rRNA)"/>
    <property type="evidence" value="ECO:0007669"/>
    <property type="project" value="EnsemblFungi"/>
</dbReference>
<comment type="caution">
    <text evidence="7">The sequence shown here is derived from an EMBL/GenBank/DDBJ whole genome shotgun (WGS) entry which is preliminary data.</text>
</comment>
<dbReference type="Gene3D" id="3.30.230.70">
    <property type="entry name" value="GHMP Kinase, N-terminal domain"/>
    <property type="match status" value="1"/>
</dbReference>
<dbReference type="GO" id="GO:0071028">
    <property type="term" value="P:nuclear mRNA surveillance"/>
    <property type="evidence" value="ECO:0007669"/>
    <property type="project" value="TreeGrafter"/>
</dbReference>
<dbReference type="Pfam" id="PF01138">
    <property type="entry name" value="RNase_PH"/>
    <property type="match status" value="1"/>
</dbReference>
<keyword evidence="4" id="KW-0271">Exosome</keyword>
<evidence type="ECO:0000256" key="5">
    <source>
        <dbReference type="ARBA" id="ARBA00023242"/>
    </source>
</evidence>
<evidence type="ECO:0000256" key="4">
    <source>
        <dbReference type="ARBA" id="ARBA00022835"/>
    </source>
</evidence>
<dbReference type="GO" id="GO:0000177">
    <property type="term" value="C:cytoplasmic exosome (RNase complex)"/>
    <property type="evidence" value="ECO:0007669"/>
    <property type="project" value="EnsemblFungi"/>
</dbReference>
<dbReference type="GO" id="GO:0071051">
    <property type="term" value="P:poly(A)-dependent snoRNA 3'-end processing"/>
    <property type="evidence" value="ECO:0007669"/>
    <property type="project" value="TreeGrafter"/>
</dbReference>
<dbReference type="PANTHER" id="PTHR11953:SF1">
    <property type="entry name" value="EXOSOME COMPLEX COMPONENT RRP46"/>
    <property type="match status" value="1"/>
</dbReference>
<evidence type="ECO:0000313" key="8">
    <source>
        <dbReference type="Proteomes" id="UP000186594"/>
    </source>
</evidence>
<dbReference type="SUPFAM" id="SSF54211">
    <property type="entry name" value="Ribosomal protein S5 domain 2-like"/>
    <property type="match status" value="1"/>
</dbReference>
<evidence type="ECO:0000256" key="3">
    <source>
        <dbReference type="ARBA" id="ARBA00022552"/>
    </source>
</evidence>
<comment type="similarity">
    <text evidence="2">Belongs to the RNase PH family.</text>
</comment>
<evidence type="ECO:0000313" key="7">
    <source>
        <dbReference type="EMBL" id="OLL21687.1"/>
    </source>
</evidence>
<sequence>MTVSAEFPELHKADGSACWKTDVTEVICSVAGPIEVKQRDELPGEAALEPVIGKLKADNIDTREKLMERLVRKAIAPIILVDQHPRTLIQIVCQVISVGAPDCLGMPLVLAAALNATCLALIDAGISLDSTISATAIALSADGVISENPDKTALLNAKSTHVVCYNVQDRAVFSESNGSFSWDEFSLCLRQARGFCLKSHELMYERLTKKISTDIR</sequence>